<organism evidence="1 2">
    <name type="scientific">Treponema socranskii subsp. socranskii VPI DR56BR1116 = ATCC 35536</name>
    <dbReference type="NCBI Taxonomy" id="1125725"/>
    <lineage>
        <taxon>Bacteria</taxon>
        <taxon>Pseudomonadati</taxon>
        <taxon>Spirochaetota</taxon>
        <taxon>Spirochaetia</taxon>
        <taxon>Spirochaetales</taxon>
        <taxon>Treponemataceae</taxon>
        <taxon>Treponema</taxon>
    </lineage>
</organism>
<sequence length="46" mass="5478">MKTLGAFFFYRKREKILRGERPSTHGRDAVSYLYEMVAYFCAAKIR</sequence>
<reference evidence="1 2" key="1">
    <citation type="submission" date="2013-08" db="EMBL/GenBank/DDBJ databases">
        <authorList>
            <person name="Durkin A.S."/>
            <person name="Haft D.R."/>
            <person name="McCorrison J."/>
            <person name="Torralba M."/>
            <person name="Gillis M."/>
            <person name="Haft D.H."/>
            <person name="Methe B."/>
            <person name="Sutton G."/>
            <person name="Nelson K.E."/>
        </authorList>
    </citation>
    <scope>NUCLEOTIDE SEQUENCE [LARGE SCALE GENOMIC DNA]</scope>
    <source>
        <strain evidence="1 2">ATCC 35536</strain>
    </source>
</reference>
<comment type="caution">
    <text evidence="1">The sequence shown here is derived from an EMBL/GenBank/DDBJ whole genome shotgun (WGS) entry which is preliminary data.</text>
</comment>
<evidence type="ECO:0000313" key="1">
    <source>
        <dbReference type="EMBL" id="ERK04177.1"/>
    </source>
</evidence>
<dbReference type="Proteomes" id="UP000016646">
    <property type="component" value="Unassembled WGS sequence"/>
</dbReference>
<proteinExistence type="predicted"/>
<evidence type="ECO:0000313" key="2">
    <source>
        <dbReference type="Proteomes" id="UP000016646"/>
    </source>
</evidence>
<keyword evidence="2" id="KW-1185">Reference proteome</keyword>
<accession>A0ABN0P7T3</accession>
<gene>
    <name evidence="1" type="ORF">HMPREF0860_2598</name>
</gene>
<protein>
    <submittedName>
        <fullName evidence="1">Uncharacterized protein</fullName>
    </submittedName>
</protein>
<name>A0ABN0P7T3_TRESO</name>
<dbReference type="EMBL" id="AVQI01000027">
    <property type="protein sequence ID" value="ERK04177.1"/>
    <property type="molecule type" value="Genomic_DNA"/>
</dbReference>